<organism evidence="1 2">
    <name type="scientific">Colletotrichum orbiculare (strain 104-T / ATCC 96160 / CBS 514.97 / LARS 414 / MAFF 240422)</name>
    <name type="common">Cucumber anthracnose fungus</name>
    <name type="synonym">Colletotrichum lagenarium</name>
    <dbReference type="NCBI Taxonomy" id="1213857"/>
    <lineage>
        <taxon>Eukaryota</taxon>
        <taxon>Fungi</taxon>
        <taxon>Dikarya</taxon>
        <taxon>Ascomycota</taxon>
        <taxon>Pezizomycotina</taxon>
        <taxon>Sordariomycetes</taxon>
        <taxon>Hypocreomycetidae</taxon>
        <taxon>Glomerellales</taxon>
        <taxon>Glomerellaceae</taxon>
        <taxon>Colletotrichum</taxon>
        <taxon>Colletotrichum orbiculare species complex</taxon>
    </lineage>
</organism>
<sequence>MYRYNGALITQLIRLPRTACAAGVVAYKAPRARHFFTDCFICWYDRSAGEANHLTVSIKSTSASLNIIEFSASWRGLIGPRQKSHIEAME</sequence>
<evidence type="ECO:0000313" key="1">
    <source>
        <dbReference type="EMBL" id="TDZ17147.1"/>
    </source>
</evidence>
<name>A0A484FJU4_COLOR</name>
<comment type="caution">
    <text evidence="1">The sequence shown here is derived from an EMBL/GenBank/DDBJ whole genome shotgun (WGS) entry which is preliminary data.</text>
</comment>
<reference evidence="2" key="1">
    <citation type="journal article" date="2013" name="New Phytol.">
        <title>Comparative genomic and transcriptomic analyses reveal the hemibiotrophic stage shift of Colletotrichum fungi.</title>
        <authorList>
            <person name="Gan P."/>
            <person name="Ikeda K."/>
            <person name="Irieda H."/>
            <person name="Narusaka M."/>
            <person name="O'Connell R.J."/>
            <person name="Narusaka Y."/>
            <person name="Takano Y."/>
            <person name="Kubo Y."/>
            <person name="Shirasu K."/>
        </authorList>
    </citation>
    <scope>NUCLEOTIDE SEQUENCE [LARGE SCALE GENOMIC DNA]</scope>
    <source>
        <strain evidence="2">104-T / ATCC 96160 / CBS 514.97 / LARS 414 / MAFF 240422</strain>
    </source>
</reference>
<dbReference type="EMBL" id="AMCV02000031">
    <property type="protein sequence ID" value="TDZ17147.1"/>
    <property type="molecule type" value="Genomic_DNA"/>
</dbReference>
<dbReference type="AlphaFoldDB" id="A0A484FJU4"/>
<evidence type="ECO:0000313" key="2">
    <source>
        <dbReference type="Proteomes" id="UP000014480"/>
    </source>
</evidence>
<keyword evidence="2" id="KW-1185">Reference proteome</keyword>
<protein>
    <submittedName>
        <fullName evidence="1">Uncharacterized protein</fullName>
    </submittedName>
</protein>
<dbReference type="Proteomes" id="UP000014480">
    <property type="component" value="Unassembled WGS sequence"/>
</dbReference>
<proteinExistence type="predicted"/>
<reference evidence="2" key="2">
    <citation type="journal article" date="2019" name="Mol. Plant Microbe Interact.">
        <title>Genome sequence resources for four phytopathogenic fungi from the Colletotrichum orbiculare species complex.</title>
        <authorList>
            <person name="Gan P."/>
            <person name="Tsushima A."/>
            <person name="Narusaka M."/>
            <person name="Narusaka Y."/>
            <person name="Takano Y."/>
            <person name="Kubo Y."/>
            <person name="Shirasu K."/>
        </authorList>
    </citation>
    <scope>GENOME REANNOTATION</scope>
    <source>
        <strain evidence="2">104-T / ATCC 96160 / CBS 514.97 / LARS 414 / MAFF 240422</strain>
    </source>
</reference>
<accession>A0A484FJU4</accession>
<gene>
    <name evidence="1" type="ORF">Cob_v009834</name>
</gene>